<dbReference type="InterPro" id="IPR011333">
    <property type="entry name" value="SKP1/BTB/POZ_sf"/>
</dbReference>
<dbReference type="EMBL" id="AQGS01001161">
    <property type="protein sequence ID" value="EPS35390.1"/>
    <property type="molecule type" value="Genomic_DNA"/>
</dbReference>
<feature type="region of interest" description="Disordered" evidence="1">
    <location>
        <begin position="333"/>
        <end position="359"/>
    </location>
</feature>
<protein>
    <recommendedName>
        <fullName evidence="4">BTB domain-containing protein</fullName>
    </recommendedName>
</protein>
<proteinExistence type="predicted"/>
<dbReference type="OrthoDB" id="5392320at2759"/>
<gene>
    <name evidence="2" type="ORF">H072_11217</name>
</gene>
<feature type="compositionally biased region" description="Acidic residues" evidence="1">
    <location>
        <begin position="345"/>
        <end position="359"/>
    </location>
</feature>
<evidence type="ECO:0000313" key="3">
    <source>
        <dbReference type="Proteomes" id="UP000015100"/>
    </source>
</evidence>
<sequence>MTAHQDLELKLVFPRDKVPPIEANYEPWEFFKKSEDSDITIQIYESEYDALESEASATYEVHKRIIRQAPEIFRILEEFPTSPTLQFHGEAPHIFEPILAYMYLHDFLYLCHNYSNFDCIKKIEDQVDNTKITIHDSAYRYRMLYYTDLYHLANRLGLESLCNLLVERYIAVYDVPSPRLSLKYSSQDPDYKYSPFTLYSMSDLVKNWYIDRIYNKAVSPMIPGEKGNLRWRVIEGIIARSEILESFEFQLEDFEGFFKDIIKGLEYACAAVDPMELRDSPLHTQYLELMEWKRRTEGRREQVLESFQAELKTRNLSDSIGKLSFHAEDKENKRDGHLDYHGGGYDEDDEEEDYYDKEL</sequence>
<dbReference type="Proteomes" id="UP000015100">
    <property type="component" value="Unassembled WGS sequence"/>
</dbReference>
<name>S7ZXC8_DACHA</name>
<reference evidence="3" key="2">
    <citation type="submission" date="2013-04" db="EMBL/GenBank/DDBJ databases">
        <title>Genomic mechanisms accounting for the adaptation to parasitism in nematode-trapping fungi.</title>
        <authorList>
            <person name="Ahren D.G."/>
        </authorList>
    </citation>
    <scope>NUCLEOTIDE SEQUENCE [LARGE SCALE GENOMIC DNA]</scope>
    <source>
        <strain evidence="3">CBS 200.50</strain>
    </source>
</reference>
<reference evidence="2 3" key="1">
    <citation type="journal article" date="2013" name="PLoS Genet.">
        <title>Genomic mechanisms accounting for the adaptation to parasitism in nematode-trapping fungi.</title>
        <authorList>
            <person name="Meerupati T."/>
            <person name="Andersson K.M."/>
            <person name="Friman E."/>
            <person name="Kumar D."/>
            <person name="Tunlid A."/>
            <person name="Ahren D."/>
        </authorList>
    </citation>
    <scope>NUCLEOTIDE SEQUENCE [LARGE SCALE GENOMIC DNA]</scope>
    <source>
        <strain evidence="2 3">CBS 200.50</strain>
    </source>
</reference>
<comment type="caution">
    <text evidence="2">The sequence shown here is derived from an EMBL/GenBank/DDBJ whole genome shotgun (WGS) entry which is preliminary data.</text>
</comment>
<evidence type="ECO:0008006" key="4">
    <source>
        <dbReference type="Google" id="ProtNLM"/>
    </source>
</evidence>
<evidence type="ECO:0000313" key="2">
    <source>
        <dbReference type="EMBL" id="EPS35390.1"/>
    </source>
</evidence>
<dbReference type="AlphaFoldDB" id="S7ZXC8"/>
<accession>S7ZXC8</accession>
<dbReference type="Gene3D" id="3.30.710.10">
    <property type="entry name" value="Potassium Channel Kv1.1, Chain A"/>
    <property type="match status" value="1"/>
</dbReference>
<keyword evidence="3" id="KW-1185">Reference proteome</keyword>
<evidence type="ECO:0000256" key="1">
    <source>
        <dbReference type="SAM" id="MobiDB-lite"/>
    </source>
</evidence>
<dbReference type="HOGENOM" id="CLU_771652_0_0_1"/>
<organism evidence="2 3">
    <name type="scientific">Dactylellina haptotyla (strain CBS 200.50)</name>
    <name type="common">Nematode-trapping fungus</name>
    <name type="synonym">Monacrosporium haptotylum</name>
    <dbReference type="NCBI Taxonomy" id="1284197"/>
    <lineage>
        <taxon>Eukaryota</taxon>
        <taxon>Fungi</taxon>
        <taxon>Dikarya</taxon>
        <taxon>Ascomycota</taxon>
        <taxon>Pezizomycotina</taxon>
        <taxon>Orbiliomycetes</taxon>
        <taxon>Orbiliales</taxon>
        <taxon>Orbiliaceae</taxon>
        <taxon>Dactylellina</taxon>
    </lineage>
</organism>